<evidence type="ECO:0000313" key="11">
    <source>
        <dbReference type="Proteomes" id="UP000002640"/>
    </source>
</evidence>
<feature type="transmembrane region" description="Helical" evidence="8">
    <location>
        <begin position="438"/>
        <end position="460"/>
    </location>
</feature>
<evidence type="ECO:0000256" key="7">
    <source>
        <dbReference type="SAM" id="MobiDB-lite"/>
    </source>
</evidence>
<feature type="transmembrane region" description="Helical" evidence="8">
    <location>
        <begin position="528"/>
        <end position="549"/>
    </location>
</feature>
<evidence type="ECO:0000313" key="10">
    <source>
        <dbReference type="EMBL" id="EGZ20740.1"/>
    </source>
</evidence>
<dbReference type="SMR" id="G4Z371"/>
<gene>
    <name evidence="10" type="ORF">PHYSODRAFT_491072</name>
</gene>
<dbReference type="EMBL" id="JH159153">
    <property type="protein sequence ID" value="EGZ20740.1"/>
    <property type="molecule type" value="Genomic_DNA"/>
</dbReference>
<dbReference type="GO" id="GO:0022857">
    <property type="term" value="F:transmembrane transporter activity"/>
    <property type="evidence" value="ECO:0007669"/>
    <property type="project" value="InterPro"/>
</dbReference>
<dbReference type="CDD" id="cd17328">
    <property type="entry name" value="MFS_spinster_like"/>
    <property type="match status" value="1"/>
</dbReference>
<dbReference type="InterPro" id="IPR020846">
    <property type="entry name" value="MFS_dom"/>
</dbReference>
<dbReference type="AlphaFoldDB" id="G4Z371"/>
<dbReference type="GO" id="GO:0016020">
    <property type="term" value="C:membrane"/>
    <property type="evidence" value="ECO:0007669"/>
    <property type="project" value="UniProtKB-SubCell"/>
</dbReference>
<dbReference type="PANTHER" id="PTHR23505:SF79">
    <property type="entry name" value="PROTEIN SPINSTER"/>
    <property type="match status" value="1"/>
</dbReference>
<feature type="transmembrane region" description="Helical" evidence="8">
    <location>
        <begin position="339"/>
        <end position="362"/>
    </location>
</feature>
<evidence type="ECO:0000259" key="9">
    <source>
        <dbReference type="PROSITE" id="PS50850"/>
    </source>
</evidence>
<dbReference type="OMA" id="YICAAGL"/>
<dbReference type="PANTHER" id="PTHR23505">
    <property type="entry name" value="SPINSTER"/>
    <property type="match status" value="1"/>
</dbReference>
<feature type="compositionally biased region" description="Low complexity" evidence="7">
    <location>
        <begin position="45"/>
        <end position="66"/>
    </location>
</feature>
<dbReference type="PROSITE" id="PS50850">
    <property type="entry name" value="MFS"/>
    <property type="match status" value="1"/>
</dbReference>
<keyword evidence="3 8" id="KW-0812">Transmembrane</keyword>
<dbReference type="KEGG" id="psoj:PHYSODRAFT_491072"/>
<feature type="domain" description="Major facilitator superfamily (MFS) profile" evidence="9">
    <location>
        <begin position="76"/>
        <end position="570"/>
    </location>
</feature>
<evidence type="ECO:0000256" key="4">
    <source>
        <dbReference type="ARBA" id="ARBA00022989"/>
    </source>
</evidence>
<feature type="transmembrane region" description="Helical" evidence="8">
    <location>
        <begin position="412"/>
        <end position="432"/>
    </location>
</feature>
<evidence type="ECO:0000256" key="8">
    <source>
        <dbReference type="SAM" id="Phobius"/>
    </source>
</evidence>
<dbReference type="InterPro" id="IPR011701">
    <property type="entry name" value="MFS"/>
</dbReference>
<organism evidence="10 11">
    <name type="scientific">Phytophthora sojae (strain P6497)</name>
    <name type="common">Soybean stem and root rot agent</name>
    <name type="synonym">Phytophthora megasperma f. sp. glycines</name>
    <dbReference type="NCBI Taxonomy" id="1094619"/>
    <lineage>
        <taxon>Eukaryota</taxon>
        <taxon>Sar</taxon>
        <taxon>Stramenopiles</taxon>
        <taxon>Oomycota</taxon>
        <taxon>Peronosporomycetes</taxon>
        <taxon>Peronosporales</taxon>
        <taxon>Peronosporaceae</taxon>
        <taxon>Phytophthora</taxon>
    </lineage>
</organism>
<sequence length="570" mass="61377">MEKTEPLGGGEDVALMASPQVSAYGPVTHSTASSTTHSEVDDPETASLLSQPLLSSSPSSSSTKSASMKKIGKQGAIVLLCCINLLNYIDRGIIPGAPEKFNQFITDTLGVSVLNQSLYFGLLTSAFIASYSIFSMIFGYYALTHRPFRIIALGMTVWVVAVVICGAAQATESYYVLIIGRLVSGVGEASFQCTATPFINRFAPPEKRSLYLGIYLASITVGTAVGYIYGSIFASSGLGWAGAYYMEGVIMVGFVVCCLTIIPDELNQVPVKEVDPEELEDKRDVSAVPITPGDDEKADATAFMEDKGRGLPLPKPSFVAEWWIIFNNLPFMLIILGHAAYTFSLAAMSTFSPAIFIGLGLFESETTVSFIFGGLVAITGTIGTPLGGMLVDWLAKKKPEEIGRRCVISVKALFYFMLAAVVFGLIMVAFASTKMLCLIFLTLCLFFMCALSVPETIAVLELFPKSRQSMAVAANTLIIHALGDVPSPIILGAIKDAWAPHCGTVEIDGEAKLNPDCSQDRSGLRDVLMFAVVWLGWGVMFWGASMIVVKRRQQEEKRRAARAGLIDGSF</sequence>
<feature type="compositionally biased region" description="Low complexity" evidence="7">
    <location>
        <begin position="28"/>
        <end position="37"/>
    </location>
</feature>
<feature type="transmembrane region" description="Helical" evidence="8">
    <location>
        <begin position="118"/>
        <end position="143"/>
    </location>
</feature>
<feature type="region of interest" description="Disordered" evidence="7">
    <location>
        <begin position="24"/>
        <end position="66"/>
    </location>
</feature>
<reference evidence="10 11" key="1">
    <citation type="journal article" date="2006" name="Science">
        <title>Phytophthora genome sequences uncover evolutionary origins and mechanisms of pathogenesis.</title>
        <authorList>
            <person name="Tyler B.M."/>
            <person name="Tripathy S."/>
            <person name="Zhang X."/>
            <person name="Dehal P."/>
            <person name="Jiang R.H."/>
            <person name="Aerts A."/>
            <person name="Arredondo F.D."/>
            <person name="Baxter L."/>
            <person name="Bensasson D."/>
            <person name="Beynon J.L."/>
            <person name="Chapman J."/>
            <person name="Damasceno C.M."/>
            <person name="Dorrance A.E."/>
            <person name="Dou D."/>
            <person name="Dickerman A.W."/>
            <person name="Dubchak I.L."/>
            <person name="Garbelotto M."/>
            <person name="Gijzen M."/>
            <person name="Gordon S.G."/>
            <person name="Govers F."/>
            <person name="Grunwald N.J."/>
            <person name="Huang W."/>
            <person name="Ivors K.L."/>
            <person name="Jones R.W."/>
            <person name="Kamoun S."/>
            <person name="Krampis K."/>
            <person name="Lamour K.H."/>
            <person name="Lee M.K."/>
            <person name="McDonald W.H."/>
            <person name="Medina M."/>
            <person name="Meijer H.J."/>
            <person name="Nordberg E.K."/>
            <person name="Maclean D.J."/>
            <person name="Ospina-Giraldo M.D."/>
            <person name="Morris P.F."/>
            <person name="Phuntumart V."/>
            <person name="Putnam N.H."/>
            <person name="Rash S."/>
            <person name="Rose J.K."/>
            <person name="Sakihama Y."/>
            <person name="Salamov A.A."/>
            <person name="Savidor A."/>
            <person name="Scheuring C.F."/>
            <person name="Smith B.M."/>
            <person name="Sobral B.W."/>
            <person name="Terry A."/>
            <person name="Torto-Alalibo T.A."/>
            <person name="Win J."/>
            <person name="Xu Z."/>
            <person name="Zhang H."/>
            <person name="Grigoriev I.V."/>
            <person name="Rokhsar D.S."/>
            <person name="Boore J.L."/>
        </authorList>
    </citation>
    <scope>NUCLEOTIDE SEQUENCE [LARGE SCALE GENOMIC DNA]</scope>
    <source>
        <strain evidence="10 11">P6497</strain>
    </source>
</reference>
<dbReference type="InterPro" id="IPR036259">
    <property type="entry name" value="MFS_trans_sf"/>
</dbReference>
<proteinExistence type="inferred from homology"/>
<evidence type="ECO:0000256" key="1">
    <source>
        <dbReference type="ARBA" id="ARBA00004141"/>
    </source>
</evidence>
<dbReference type="InterPro" id="IPR044770">
    <property type="entry name" value="MFS_spinster-like"/>
</dbReference>
<keyword evidence="5 8" id="KW-0472">Membrane</keyword>
<evidence type="ECO:0000256" key="5">
    <source>
        <dbReference type="ARBA" id="ARBA00023136"/>
    </source>
</evidence>
<accession>G4Z371</accession>
<evidence type="ECO:0000256" key="6">
    <source>
        <dbReference type="ARBA" id="ARBA00024338"/>
    </source>
</evidence>
<evidence type="ECO:0000256" key="3">
    <source>
        <dbReference type="ARBA" id="ARBA00022692"/>
    </source>
</evidence>
<feature type="transmembrane region" description="Helical" evidence="8">
    <location>
        <begin position="150"/>
        <end position="169"/>
    </location>
</feature>
<comment type="similarity">
    <text evidence="6">Belongs to the major facilitator superfamily. Spinster (TC 2.A.1.49) family.</text>
</comment>
<keyword evidence="2" id="KW-0813">Transport</keyword>
<keyword evidence="4 8" id="KW-1133">Transmembrane helix</keyword>
<dbReference type="InParanoid" id="G4Z371"/>
<dbReference type="RefSeq" id="XP_009523457.1">
    <property type="nucleotide sequence ID" value="XM_009525162.1"/>
</dbReference>
<feature type="transmembrane region" description="Helical" evidence="8">
    <location>
        <begin position="242"/>
        <end position="262"/>
    </location>
</feature>
<dbReference type="GeneID" id="20656656"/>
<dbReference type="Gene3D" id="1.20.1250.20">
    <property type="entry name" value="MFS general substrate transporter like domains"/>
    <property type="match status" value="1"/>
</dbReference>
<comment type="subcellular location">
    <subcellularLocation>
        <location evidence="1">Membrane</location>
        <topology evidence="1">Multi-pass membrane protein</topology>
    </subcellularLocation>
</comment>
<protein>
    <recommendedName>
        <fullName evidence="9">Major facilitator superfamily (MFS) profile domain-containing protein</fullName>
    </recommendedName>
</protein>
<dbReference type="Pfam" id="PF07690">
    <property type="entry name" value="MFS_1"/>
    <property type="match status" value="1"/>
</dbReference>
<feature type="transmembrane region" description="Helical" evidence="8">
    <location>
        <begin position="210"/>
        <end position="230"/>
    </location>
</feature>
<dbReference type="Proteomes" id="UP000002640">
    <property type="component" value="Unassembled WGS sequence"/>
</dbReference>
<keyword evidence="11" id="KW-1185">Reference proteome</keyword>
<evidence type="ECO:0000256" key="2">
    <source>
        <dbReference type="ARBA" id="ARBA00022448"/>
    </source>
</evidence>
<feature type="transmembrane region" description="Helical" evidence="8">
    <location>
        <begin position="368"/>
        <end position="391"/>
    </location>
</feature>
<name>G4Z371_PHYSP</name>
<dbReference type="SUPFAM" id="SSF103473">
    <property type="entry name" value="MFS general substrate transporter"/>
    <property type="match status" value="1"/>
</dbReference>